<feature type="modified residue" description="N6-(pyridoxal phosphate)lysine" evidence="11">
    <location>
        <position position="194"/>
    </location>
</feature>
<evidence type="ECO:0000256" key="6">
    <source>
        <dbReference type="ARBA" id="ARBA00022679"/>
    </source>
</evidence>
<feature type="binding site" evidence="11">
    <location>
        <position position="101"/>
    </location>
    <ligand>
        <name>pyridoxal 5'-phosphate</name>
        <dbReference type="ChEBI" id="CHEBI:597326"/>
    </ligand>
</feature>
<comment type="catalytic activity">
    <reaction evidence="10 11">
        <text>O-phospho-L-serine + 2-oxoglutarate = 3-phosphooxypyruvate + L-glutamate</text>
        <dbReference type="Rhea" id="RHEA:14329"/>
        <dbReference type="ChEBI" id="CHEBI:16810"/>
        <dbReference type="ChEBI" id="CHEBI:18110"/>
        <dbReference type="ChEBI" id="CHEBI:29985"/>
        <dbReference type="ChEBI" id="CHEBI:57524"/>
        <dbReference type="EC" id="2.6.1.52"/>
    </reaction>
</comment>
<feature type="binding site" evidence="11">
    <location>
        <begin position="235"/>
        <end position="236"/>
    </location>
    <ligand>
        <name>pyridoxal 5'-phosphate</name>
        <dbReference type="ChEBI" id="CHEBI:597326"/>
    </ligand>
</feature>
<evidence type="ECO:0000313" key="14">
    <source>
        <dbReference type="Proteomes" id="UP000591071"/>
    </source>
</evidence>
<evidence type="ECO:0000256" key="8">
    <source>
        <dbReference type="ARBA" id="ARBA00023299"/>
    </source>
</evidence>
<dbReference type="Pfam" id="PF00266">
    <property type="entry name" value="Aminotran_5"/>
    <property type="match status" value="1"/>
</dbReference>
<comment type="caution">
    <text evidence="13">The sequence shown here is derived from an EMBL/GenBank/DDBJ whole genome shotgun (WGS) entry which is preliminary data.</text>
</comment>
<dbReference type="FunFam" id="3.90.1150.10:FF:000006">
    <property type="entry name" value="Phosphoserine aminotransferase"/>
    <property type="match status" value="1"/>
</dbReference>
<dbReference type="InterPro" id="IPR015424">
    <property type="entry name" value="PyrdxlP-dep_Trfase"/>
</dbReference>
<proteinExistence type="inferred from homology"/>
<evidence type="ECO:0000256" key="2">
    <source>
        <dbReference type="ARBA" id="ARBA00005099"/>
    </source>
</evidence>
<dbReference type="Gene3D" id="3.90.1150.10">
    <property type="entry name" value="Aspartate Aminotransferase, domain 1"/>
    <property type="match status" value="1"/>
</dbReference>
<feature type="binding site" evidence="11">
    <location>
        <begin position="77"/>
        <end position="78"/>
    </location>
    <ligand>
        <name>pyridoxal 5'-phosphate</name>
        <dbReference type="ChEBI" id="CHEBI:597326"/>
    </ligand>
</feature>
<evidence type="ECO:0000256" key="4">
    <source>
        <dbReference type="ARBA" id="ARBA00022576"/>
    </source>
</evidence>
<dbReference type="PANTHER" id="PTHR43247:SF1">
    <property type="entry name" value="PHOSPHOSERINE AMINOTRANSFERASE"/>
    <property type="match status" value="1"/>
</dbReference>
<sequence>MLERVYNFNAGPSAMPLDVLKEVQAEFLDFNHTGMSIVEISHRSAAYQDMQDDTIAVLKRLMHIPEGYHVIFMQGGGSMQFLMHGANFLKTRGGYLNTGVWSDKAMKAASYYGEVYEVASSKEDHFSYIPDESTFTVKDGTDYVYMTSNNTIHGTEWKTFPHVDVPLICDMSSDFLSRPVDVSQFDYIYAGVQKNVGPAGVVVGIIKDDMLQKAREDLPAMLSYRTFVEHDSTYNTPPVFCIYFVNRVLHWIENQGGLQAIQKRNEKKAAIVYDAIDRSQGFYTGHATKDSRSLMNVTFNLGNADLEKEFVAAGARQNLIGIKGHRSLGGCRASIYNAVTEEACQALADFMDEFRKQH</sequence>
<evidence type="ECO:0000256" key="5">
    <source>
        <dbReference type="ARBA" id="ARBA00022605"/>
    </source>
</evidence>
<comment type="similarity">
    <text evidence="3 11">Belongs to the class-V pyridoxal-phosphate-dependent aminotransferase family. SerC subfamily.</text>
</comment>
<dbReference type="InterPro" id="IPR015421">
    <property type="entry name" value="PyrdxlP-dep_Trfase_major"/>
</dbReference>
<name>A0A848BZ51_9FIRM</name>
<evidence type="ECO:0000256" key="1">
    <source>
        <dbReference type="ARBA" id="ARBA00003483"/>
    </source>
</evidence>
<protein>
    <recommendedName>
        <fullName evidence="11">Phosphoserine aminotransferase</fullName>
        <ecNumber evidence="11">2.6.1.52</ecNumber>
    </recommendedName>
    <alternativeName>
        <fullName evidence="11">Phosphohydroxythreonine aminotransferase</fullName>
        <shortName evidence="11">PSAT</shortName>
    </alternativeName>
</protein>
<dbReference type="HAMAP" id="MF_00160">
    <property type="entry name" value="SerC_aminotrans_5"/>
    <property type="match status" value="1"/>
</dbReference>
<dbReference type="FunFam" id="3.40.640.10:FF:000010">
    <property type="entry name" value="Phosphoserine aminotransferase"/>
    <property type="match status" value="1"/>
</dbReference>
<dbReference type="InterPro" id="IPR015422">
    <property type="entry name" value="PyrdxlP-dep_Trfase_small"/>
</dbReference>
<feature type="binding site" evidence="11">
    <location>
        <position position="43"/>
    </location>
    <ligand>
        <name>L-glutamate</name>
        <dbReference type="ChEBI" id="CHEBI:29985"/>
    </ligand>
</feature>
<comment type="function">
    <text evidence="1 11">Catalyzes the reversible conversion of 3-phosphohydroxypyruvate to phosphoserine and of 3-hydroxy-2-oxo-4-phosphonooxybutanoate to phosphohydroxythreonine.</text>
</comment>
<dbReference type="GO" id="GO:0005737">
    <property type="term" value="C:cytoplasm"/>
    <property type="evidence" value="ECO:0007669"/>
    <property type="project" value="UniProtKB-SubCell"/>
</dbReference>
<dbReference type="EC" id="2.6.1.52" evidence="11"/>
<dbReference type="NCBIfam" id="NF003764">
    <property type="entry name" value="PRK05355.1"/>
    <property type="match status" value="1"/>
</dbReference>
<keyword evidence="8 11" id="KW-0718">Serine biosynthesis</keyword>
<dbReference type="GO" id="GO:0004648">
    <property type="term" value="F:O-phospho-L-serine:2-oxoglutarate aminotransferase activity"/>
    <property type="evidence" value="ECO:0007669"/>
    <property type="project" value="UniProtKB-UniRule"/>
</dbReference>
<comment type="catalytic activity">
    <reaction evidence="9 11">
        <text>4-(phosphooxy)-L-threonine + 2-oxoglutarate = (R)-3-hydroxy-2-oxo-4-phosphooxybutanoate + L-glutamate</text>
        <dbReference type="Rhea" id="RHEA:16573"/>
        <dbReference type="ChEBI" id="CHEBI:16810"/>
        <dbReference type="ChEBI" id="CHEBI:29985"/>
        <dbReference type="ChEBI" id="CHEBI:58452"/>
        <dbReference type="ChEBI" id="CHEBI:58538"/>
        <dbReference type="EC" id="2.6.1.52"/>
    </reaction>
</comment>
<feature type="domain" description="Aminotransferase class V" evidence="12">
    <location>
        <begin position="5"/>
        <end position="347"/>
    </location>
</feature>
<reference evidence="13 14" key="1">
    <citation type="submission" date="2020-04" db="EMBL/GenBank/DDBJ databases">
        <authorList>
            <person name="Hitch T.C.A."/>
            <person name="Wylensek D."/>
            <person name="Clavel T."/>
        </authorList>
    </citation>
    <scope>NUCLEOTIDE SEQUENCE [LARGE SCALE GENOMIC DNA]</scope>
    <source>
        <strain evidence="13 14">Oil-RF-744-FAT-WT-6-1</strain>
    </source>
</reference>
<keyword evidence="6 11" id="KW-0808">Transferase</keyword>
<comment type="cofactor">
    <cofactor evidence="11">
        <name>pyridoxal 5'-phosphate</name>
        <dbReference type="ChEBI" id="CHEBI:597326"/>
    </cofactor>
    <text evidence="11">Binds 1 pyridoxal phosphate per subunit.</text>
</comment>
<gene>
    <name evidence="11 13" type="primary">serC</name>
    <name evidence="13" type="ORF">HF872_07945</name>
</gene>
<dbReference type="NCBIfam" id="TIGR01364">
    <property type="entry name" value="serC_1"/>
    <property type="match status" value="1"/>
</dbReference>
<feature type="binding site" evidence="11">
    <location>
        <position position="170"/>
    </location>
    <ligand>
        <name>pyridoxal 5'-phosphate</name>
        <dbReference type="ChEBI" id="CHEBI:597326"/>
    </ligand>
</feature>
<organism evidence="13 14">
    <name type="scientific">Megasphaera hexanoica</name>
    <dbReference type="NCBI Taxonomy" id="1675036"/>
    <lineage>
        <taxon>Bacteria</taxon>
        <taxon>Bacillati</taxon>
        <taxon>Bacillota</taxon>
        <taxon>Negativicutes</taxon>
        <taxon>Veillonellales</taxon>
        <taxon>Veillonellaceae</taxon>
        <taxon>Megasphaera</taxon>
    </lineage>
</organism>
<dbReference type="EMBL" id="JABAFG010000012">
    <property type="protein sequence ID" value="NME28556.1"/>
    <property type="molecule type" value="Genomic_DNA"/>
</dbReference>
<comment type="subcellular location">
    <subcellularLocation>
        <location evidence="11">Cytoplasm</location>
    </subcellularLocation>
</comment>
<keyword evidence="11" id="KW-0963">Cytoplasm</keyword>
<comment type="pathway">
    <text evidence="2 11">Amino-acid biosynthesis; L-serine biosynthesis; L-serine from 3-phospho-D-glycerate: step 2/3.</text>
</comment>
<dbReference type="AlphaFoldDB" id="A0A848BZ51"/>
<keyword evidence="7 11" id="KW-0663">Pyridoxal phosphate</keyword>
<feature type="binding site" evidence="11">
    <location>
        <position position="193"/>
    </location>
    <ligand>
        <name>pyridoxal 5'-phosphate</name>
        <dbReference type="ChEBI" id="CHEBI:597326"/>
    </ligand>
</feature>
<comment type="caution">
    <text evidence="11">Lacks conserved residue(s) required for the propagation of feature annotation.</text>
</comment>
<dbReference type="PIRSF" id="PIRSF000525">
    <property type="entry name" value="SerC"/>
    <property type="match status" value="1"/>
</dbReference>
<comment type="subunit">
    <text evidence="11">Homodimer.</text>
</comment>
<feature type="binding site" evidence="11">
    <location>
        <position position="151"/>
    </location>
    <ligand>
        <name>pyridoxal 5'-phosphate</name>
        <dbReference type="ChEBI" id="CHEBI:597326"/>
    </ligand>
</feature>
<accession>A0A848BZ51</accession>
<dbReference type="Proteomes" id="UP000591071">
    <property type="component" value="Unassembled WGS sequence"/>
</dbReference>
<keyword evidence="5 11" id="KW-0028">Amino-acid biosynthesis</keyword>
<keyword evidence="4 11" id="KW-0032">Aminotransferase</keyword>
<evidence type="ECO:0000256" key="10">
    <source>
        <dbReference type="ARBA" id="ARBA00049007"/>
    </source>
</evidence>
<dbReference type="Gene3D" id="3.40.640.10">
    <property type="entry name" value="Type I PLP-dependent aspartate aminotransferase-like (Major domain)"/>
    <property type="match status" value="1"/>
</dbReference>
<evidence type="ECO:0000256" key="7">
    <source>
        <dbReference type="ARBA" id="ARBA00022898"/>
    </source>
</evidence>
<dbReference type="InterPro" id="IPR022278">
    <property type="entry name" value="Pser_aminoTfrase"/>
</dbReference>
<dbReference type="InterPro" id="IPR000192">
    <property type="entry name" value="Aminotrans_V_dom"/>
</dbReference>
<dbReference type="GO" id="GO:0006564">
    <property type="term" value="P:L-serine biosynthetic process"/>
    <property type="evidence" value="ECO:0007669"/>
    <property type="project" value="UniProtKB-UniRule"/>
</dbReference>
<dbReference type="SUPFAM" id="SSF53383">
    <property type="entry name" value="PLP-dependent transferases"/>
    <property type="match status" value="1"/>
</dbReference>
<evidence type="ECO:0000256" key="9">
    <source>
        <dbReference type="ARBA" id="ARBA00047630"/>
    </source>
</evidence>
<evidence type="ECO:0000313" key="13">
    <source>
        <dbReference type="EMBL" id="NME28556.1"/>
    </source>
</evidence>
<evidence type="ECO:0000256" key="11">
    <source>
        <dbReference type="HAMAP-Rule" id="MF_00160"/>
    </source>
</evidence>
<evidence type="ECO:0000259" key="12">
    <source>
        <dbReference type="Pfam" id="PF00266"/>
    </source>
</evidence>
<evidence type="ECO:0000256" key="3">
    <source>
        <dbReference type="ARBA" id="ARBA00006904"/>
    </source>
</evidence>
<dbReference type="UniPathway" id="UPA00135">
    <property type="reaction ID" value="UER00197"/>
</dbReference>
<dbReference type="PANTHER" id="PTHR43247">
    <property type="entry name" value="PHOSPHOSERINE AMINOTRANSFERASE"/>
    <property type="match status" value="1"/>
</dbReference>
<dbReference type="GO" id="GO:0030170">
    <property type="term" value="F:pyridoxal phosphate binding"/>
    <property type="evidence" value="ECO:0007669"/>
    <property type="project" value="UniProtKB-UniRule"/>
</dbReference>